<evidence type="ECO:0000313" key="4">
    <source>
        <dbReference type="Proteomes" id="UP000053268"/>
    </source>
</evidence>
<keyword evidence="4" id="KW-1185">Reference proteome</keyword>
<name>A0A194QH82_PAPXU</name>
<dbReference type="InterPro" id="IPR040676">
    <property type="entry name" value="DUF5641"/>
</dbReference>
<protein>
    <recommendedName>
        <fullName evidence="2">DUF5641 domain-containing protein</fullName>
    </recommendedName>
</protein>
<dbReference type="EMBL" id="KQ458859">
    <property type="protein sequence ID" value="KPJ04867.1"/>
    <property type="molecule type" value="Genomic_DNA"/>
</dbReference>
<feature type="compositionally biased region" description="Polar residues" evidence="1">
    <location>
        <begin position="201"/>
        <end position="224"/>
    </location>
</feature>
<organism evidence="3 4">
    <name type="scientific">Papilio xuthus</name>
    <name type="common">Asian swallowtail butterfly</name>
    <dbReference type="NCBI Taxonomy" id="66420"/>
    <lineage>
        <taxon>Eukaryota</taxon>
        <taxon>Metazoa</taxon>
        <taxon>Ecdysozoa</taxon>
        <taxon>Arthropoda</taxon>
        <taxon>Hexapoda</taxon>
        <taxon>Insecta</taxon>
        <taxon>Pterygota</taxon>
        <taxon>Neoptera</taxon>
        <taxon>Endopterygota</taxon>
        <taxon>Lepidoptera</taxon>
        <taxon>Glossata</taxon>
        <taxon>Ditrysia</taxon>
        <taxon>Papilionoidea</taxon>
        <taxon>Papilionidae</taxon>
        <taxon>Papilioninae</taxon>
        <taxon>Papilio</taxon>
    </lineage>
</organism>
<evidence type="ECO:0000259" key="2">
    <source>
        <dbReference type="Pfam" id="PF18701"/>
    </source>
</evidence>
<sequence length="233" mass="26865">MDLKKLTRERCQFRRIFNRHAAKEKFTDADIEFLETKFKAIISLDQRIQEILLEDVNYDEETITNEFNDCQEIEKRWLEIKCNGAGSSKQGCTQIPLNLPKIEMRKFDDNPKSWIAFWTQYEKIHLGDIVIIQAESSHRLHWPIGIIKETFTGRDGCTRTARVKTASGEKVRPYQRLFPLEVSAVSQEWLNNVPIHKGPSDTGNVTSDASINDNPPSGITTRSGRTIMPPIRF</sequence>
<accession>A0A194QH82</accession>
<evidence type="ECO:0000313" key="3">
    <source>
        <dbReference type="EMBL" id="KPJ04867.1"/>
    </source>
</evidence>
<dbReference type="Proteomes" id="UP000053268">
    <property type="component" value="Unassembled WGS sequence"/>
</dbReference>
<reference evidence="3 4" key="1">
    <citation type="journal article" date="2015" name="Nat. Commun.">
        <title>Outbred genome sequencing and CRISPR/Cas9 gene editing in butterflies.</title>
        <authorList>
            <person name="Li X."/>
            <person name="Fan D."/>
            <person name="Zhang W."/>
            <person name="Liu G."/>
            <person name="Zhang L."/>
            <person name="Zhao L."/>
            <person name="Fang X."/>
            <person name="Chen L."/>
            <person name="Dong Y."/>
            <person name="Chen Y."/>
            <person name="Ding Y."/>
            <person name="Zhao R."/>
            <person name="Feng M."/>
            <person name="Zhu Y."/>
            <person name="Feng Y."/>
            <person name="Jiang X."/>
            <person name="Zhu D."/>
            <person name="Xiang H."/>
            <person name="Feng X."/>
            <person name="Li S."/>
            <person name="Wang J."/>
            <person name="Zhang G."/>
            <person name="Kronforst M.R."/>
            <person name="Wang W."/>
        </authorList>
    </citation>
    <scope>NUCLEOTIDE SEQUENCE [LARGE SCALE GENOMIC DNA]</scope>
    <source>
        <strain evidence="3">Ya'a_city_454_Px</strain>
        <tissue evidence="3">Whole body</tissue>
    </source>
</reference>
<feature type="domain" description="DUF5641" evidence="2">
    <location>
        <begin position="118"/>
        <end position="180"/>
    </location>
</feature>
<proteinExistence type="predicted"/>
<gene>
    <name evidence="3" type="ORF">RR46_01805</name>
</gene>
<dbReference type="Pfam" id="PF18701">
    <property type="entry name" value="DUF5641"/>
    <property type="match status" value="1"/>
</dbReference>
<feature type="region of interest" description="Disordered" evidence="1">
    <location>
        <begin position="197"/>
        <end position="233"/>
    </location>
</feature>
<evidence type="ECO:0000256" key="1">
    <source>
        <dbReference type="SAM" id="MobiDB-lite"/>
    </source>
</evidence>
<dbReference type="AlphaFoldDB" id="A0A194QH82"/>